<keyword evidence="2" id="KW-1185">Reference proteome</keyword>
<dbReference type="Proteomes" id="UP000095287">
    <property type="component" value="Unplaced"/>
</dbReference>
<evidence type="ECO:0000256" key="1">
    <source>
        <dbReference type="SAM" id="MobiDB-lite"/>
    </source>
</evidence>
<sequence>MSRRDGKHPLVPRSPLFLNTLLSVDASKTRPSRDSTSNESDRGNGGTRTTPTRVNTPTKVLSKKESTQDSKKTKTSTKTASKSGKSKKCKEKPRTLLQSARVSEIEDQMPSGTSFCSAADSKMPSLQKQEQKPVSPADCQLINTQTTQKTGEMSKEPTDVAPLKDERTQGSREVQ</sequence>
<proteinExistence type="predicted"/>
<evidence type="ECO:0000313" key="3">
    <source>
        <dbReference type="WBParaSite" id="L893_g1649.t1"/>
    </source>
</evidence>
<reference evidence="3" key="1">
    <citation type="submission" date="2016-11" db="UniProtKB">
        <authorList>
            <consortium name="WormBaseParasite"/>
        </authorList>
    </citation>
    <scope>IDENTIFICATION</scope>
</reference>
<evidence type="ECO:0000313" key="2">
    <source>
        <dbReference type="Proteomes" id="UP000095287"/>
    </source>
</evidence>
<feature type="compositionally biased region" description="Basic and acidic residues" evidence="1">
    <location>
        <begin position="152"/>
        <end position="175"/>
    </location>
</feature>
<feature type="compositionally biased region" description="Polar residues" evidence="1">
    <location>
        <begin position="141"/>
        <end position="151"/>
    </location>
</feature>
<protein>
    <submittedName>
        <fullName evidence="3">Ovule protein</fullName>
    </submittedName>
</protein>
<feature type="compositionally biased region" description="Basic and acidic residues" evidence="1">
    <location>
        <begin position="62"/>
        <end position="72"/>
    </location>
</feature>
<dbReference type="WBParaSite" id="L893_g1649.t1">
    <property type="protein sequence ID" value="L893_g1649.t1"/>
    <property type="gene ID" value="L893_g1649"/>
</dbReference>
<accession>A0A1I7YHY2</accession>
<dbReference type="AlphaFoldDB" id="A0A1I7YHY2"/>
<feature type="compositionally biased region" description="Low complexity" evidence="1">
    <location>
        <begin position="47"/>
        <end position="58"/>
    </location>
</feature>
<organism evidence="2 3">
    <name type="scientific">Steinernema glaseri</name>
    <dbReference type="NCBI Taxonomy" id="37863"/>
    <lineage>
        <taxon>Eukaryota</taxon>
        <taxon>Metazoa</taxon>
        <taxon>Ecdysozoa</taxon>
        <taxon>Nematoda</taxon>
        <taxon>Chromadorea</taxon>
        <taxon>Rhabditida</taxon>
        <taxon>Tylenchina</taxon>
        <taxon>Panagrolaimomorpha</taxon>
        <taxon>Strongyloidoidea</taxon>
        <taxon>Steinernematidae</taxon>
        <taxon>Steinernema</taxon>
    </lineage>
</organism>
<name>A0A1I7YHY2_9BILA</name>
<feature type="region of interest" description="Disordered" evidence="1">
    <location>
        <begin position="1"/>
        <end position="175"/>
    </location>
</feature>